<keyword evidence="3" id="KW-1185">Reference proteome</keyword>
<accession>A0ABW4RST8</accession>
<evidence type="ECO:0000313" key="2">
    <source>
        <dbReference type="EMBL" id="MFD1889376.1"/>
    </source>
</evidence>
<reference evidence="3" key="1">
    <citation type="journal article" date="2019" name="Int. J. Syst. Evol. Microbiol.">
        <title>The Global Catalogue of Microorganisms (GCM) 10K type strain sequencing project: providing services to taxonomists for standard genome sequencing and annotation.</title>
        <authorList>
            <consortium name="The Broad Institute Genomics Platform"/>
            <consortium name="The Broad Institute Genome Sequencing Center for Infectious Disease"/>
            <person name="Wu L."/>
            <person name="Ma J."/>
        </authorList>
    </citation>
    <scope>NUCLEOTIDE SEQUENCE [LARGE SCALE GENOMIC DNA]</scope>
    <source>
        <strain evidence="3">CAIM 431</strain>
    </source>
</reference>
<comment type="caution">
    <text evidence="2">The sequence shown here is derived from an EMBL/GenBank/DDBJ whole genome shotgun (WGS) entry which is preliminary data.</text>
</comment>
<dbReference type="RefSeq" id="WP_343872399.1">
    <property type="nucleotide sequence ID" value="NZ_BAAAIX010000007.1"/>
</dbReference>
<protein>
    <recommendedName>
        <fullName evidence="4">DUF304 domain-containing protein</fullName>
    </recommendedName>
</protein>
<feature type="transmembrane region" description="Helical" evidence="1">
    <location>
        <begin position="57"/>
        <end position="74"/>
    </location>
</feature>
<evidence type="ECO:0008006" key="4">
    <source>
        <dbReference type="Google" id="ProtNLM"/>
    </source>
</evidence>
<sequence length="205" mass="21777">MTEYAAPGAETAPAVGPTAPAVDHWPHSSPYTYVVAFNPVPMANAVATLGSKLARSVLWTVLGAAVWTGIWWTQRDSWGTPWLLVAGYGISLLLILITLVRLLVARRKLRRIGSGPALESSQFGLRLHTLEGAVLELAWPQVARLRTAGLKVGSGPELVVEALQGKVWSMPLSFLDALPGTIDGGLRATSGGRFGLDLSGLDALF</sequence>
<name>A0ABW4RST8_9ACTN</name>
<keyword evidence="1" id="KW-0472">Membrane</keyword>
<dbReference type="Proteomes" id="UP001597326">
    <property type="component" value="Unassembled WGS sequence"/>
</dbReference>
<evidence type="ECO:0000313" key="3">
    <source>
        <dbReference type="Proteomes" id="UP001597326"/>
    </source>
</evidence>
<keyword evidence="1" id="KW-0812">Transmembrane</keyword>
<feature type="transmembrane region" description="Helical" evidence="1">
    <location>
        <begin position="80"/>
        <end position="104"/>
    </location>
</feature>
<evidence type="ECO:0000256" key="1">
    <source>
        <dbReference type="SAM" id="Phobius"/>
    </source>
</evidence>
<keyword evidence="1" id="KW-1133">Transmembrane helix</keyword>
<organism evidence="2 3">
    <name type="scientific">Luteococcus peritonei</name>
    <dbReference type="NCBI Taxonomy" id="88874"/>
    <lineage>
        <taxon>Bacteria</taxon>
        <taxon>Bacillati</taxon>
        <taxon>Actinomycetota</taxon>
        <taxon>Actinomycetes</taxon>
        <taxon>Propionibacteriales</taxon>
        <taxon>Propionibacteriaceae</taxon>
        <taxon>Luteococcus</taxon>
    </lineage>
</organism>
<gene>
    <name evidence="2" type="ORF">ACFSCS_04130</name>
</gene>
<dbReference type="EMBL" id="JBHUFZ010000008">
    <property type="protein sequence ID" value="MFD1889376.1"/>
    <property type="molecule type" value="Genomic_DNA"/>
</dbReference>
<proteinExistence type="predicted"/>